<feature type="transmembrane region" description="Helical" evidence="1">
    <location>
        <begin position="6"/>
        <end position="30"/>
    </location>
</feature>
<dbReference type="Proteomes" id="UP000500767">
    <property type="component" value="Chromosome"/>
</dbReference>
<feature type="transmembrane region" description="Helical" evidence="1">
    <location>
        <begin position="73"/>
        <end position="90"/>
    </location>
</feature>
<keyword evidence="1" id="KW-1133">Transmembrane helix</keyword>
<dbReference type="RefSeq" id="WP_171834881.1">
    <property type="nucleotide sequence ID" value="NZ_CP053708.1"/>
</dbReference>
<keyword evidence="1" id="KW-0472">Membrane</keyword>
<dbReference type="KEGG" id="lck:HN018_07405"/>
<organism evidence="2 3">
    <name type="scientific">Lichenicola cladoniae</name>
    <dbReference type="NCBI Taxonomy" id="1484109"/>
    <lineage>
        <taxon>Bacteria</taxon>
        <taxon>Pseudomonadati</taxon>
        <taxon>Pseudomonadota</taxon>
        <taxon>Alphaproteobacteria</taxon>
        <taxon>Acetobacterales</taxon>
        <taxon>Acetobacteraceae</taxon>
        <taxon>Lichenicola</taxon>
    </lineage>
</organism>
<keyword evidence="3" id="KW-1185">Reference proteome</keyword>
<dbReference type="Pfam" id="PF09928">
    <property type="entry name" value="DUF2160"/>
    <property type="match status" value="1"/>
</dbReference>
<sequence>MGWMAWNWHTAVFFVAIVLLLTVMTLLAVYRPETPRKGILRFPTTRGDRLFVSLIGSAFIYIFWIRFTGGSMMWPAAILSVVYCVAMFRFA</sequence>
<dbReference type="AlphaFoldDB" id="A0A6M8HN92"/>
<dbReference type="InterPro" id="IPR018678">
    <property type="entry name" value="DUF2160_TM"/>
</dbReference>
<proteinExistence type="predicted"/>
<keyword evidence="1" id="KW-0812">Transmembrane</keyword>
<evidence type="ECO:0000256" key="1">
    <source>
        <dbReference type="SAM" id="Phobius"/>
    </source>
</evidence>
<feature type="transmembrane region" description="Helical" evidence="1">
    <location>
        <begin position="50"/>
        <end position="67"/>
    </location>
</feature>
<accession>A0A6M8HN92</accession>
<evidence type="ECO:0000313" key="2">
    <source>
        <dbReference type="EMBL" id="QKE89893.1"/>
    </source>
</evidence>
<protein>
    <recommendedName>
        <fullName evidence="4">Small integral membrane protein</fullName>
    </recommendedName>
</protein>
<gene>
    <name evidence="2" type="ORF">HN018_07405</name>
</gene>
<evidence type="ECO:0000313" key="3">
    <source>
        <dbReference type="Proteomes" id="UP000500767"/>
    </source>
</evidence>
<reference evidence="2 3" key="1">
    <citation type="journal article" date="2014" name="World J. Microbiol. Biotechnol.">
        <title>Biodiversity and physiological characteristics of Antarctic and Arctic lichens-associated bacteria.</title>
        <authorList>
            <person name="Lee Y.M."/>
            <person name="Kim E.H."/>
            <person name="Lee H.K."/>
            <person name="Hong S.G."/>
        </authorList>
    </citation>
    <scope>NUCLEOTIDE SEQUENCE [LARGE SCALE GENOMIC DNA]</scope>
    <source>
        <strain evidence="2 3">PAMC 26569</strain>
    </source>
</reference>
<evidence type="ECO:0008006" key="4">
    <source>
        <dbReference type="Google" id="ProtNLM"/>
    </source>
</evidence>
<name>A0A6M8HN92_9PROT</name>
<dbReference type="EMBL" id="CP053708">
    <property type="protein sequence ID" value="QKE89893.1"/>
    <property type="molecule type" value="Genomic_DNA"/>
</dbReference>